<proteinExistence type="predicted"/>
<gene>
    <name evidence="1" type="ORF">UU50_C0012G0042</name>
</gene>
<name>A0A0G0VDM4_9BACT</name>
<reference evidence="1 2" key="1">
    <citation type="journal article" date="2015" name="Nature">
        <title>rRNA introns, odd ribosomes, and small enigmatic genomes across a large radiation of phyla.</title>
        <authorList>
            <person name="Brown C.T."/>
            <person name="Hug L.A."/>
            <person name="Thomas B.C."/>
            <person name="Sharon I."/>
            <person name="Castelle C.J."/>
            <person name="Singh A."/>
            <person name="Wilkins M.J."/>
            <person name="Williams K.H."/>
            <person name="Banfield J.F."/>
        </authorList>
    </citation>
    <scope>NUCLEOTIDE SEQUENCE [LARGE SCALE GENOMIC DNA]</scope>
</reference>
<sequence length="192" mass="21928">MITNVYLVVCPRQTTQRKVPAFDLVRSIPTNITRLCFPPNPAGLHCASTIAELRGRQIRTIICDARMSSPSDEPSAKGFSKLDRYATYVERSRQTGKETLSLISYLRQHYPRWYEKIQAQKREDLMSILAKERVNVLNAVLVCQNPLSELFAFLLCKVAIQRPRAWQVMRLHRDGHSGLFILQNAGMTPSKP</sequence>
<protein>
    <submittedName>
        <fullName evidence="1">Uncharacterized protein</fullName>
    </submittedName>
</protein>
<evidence type="ECO:0000313" key="2">
    <source>
        <dbReference type="Proteomes" id="UP000033930"/>
    </source>
</evidence>
<dbReference type="AlphaFoldDB" id="A0A0G0VDM4"/>
<evidence type="ECO:0000313" key="1">
    <source>
        <dbReference type="EMBL" id="KKR98994.1"/>
    </source>
</evidence>
<dbReference type="Proteomes" id="UP000033930">
    <property type="component" value="Unassembled WGS sequence"/>
</dbReference>
<comment type="caution">
    <text evidence="1">The sequence shown here is derived from an EMBL/GenBank/DDBJ whole genome shotgun (WGS) entry which is preliminary data.</text>
</comment>
<dbReference type="EMBL" id="LCAW01000012">
    <property type="protein sequence ID" value="KKR98994.1"/>
    <property type="molecule type" value="Genomic_DNA"/>
</dbReference>
<organism evidence="1 2">
    <name type="scientific">Candidatus Uhrbacteria bacterium GW2011_GWC1_41_20</name>
    <dbReference type="NCBI Taxonomy" id="1618983"/>
    <lineage>
        <taxon>Bacteria</taxon>
        <taxon>Candidatus Uhriibacteriota</taxon>
    </lineage>
</organism>
<accession>A0A0G0VDM4</accession>